<dbReference type="Gene3D" id="3.30.450.20">
    <property type="entry name" value="PAS domain"/>
    <property type="match status" value="1"/>
</dbReference>
<comment type="subcellular location">
    <subcellularLocation>
        <location evidence="1">Cell membrane</location>
        <topology evidence="1">Multi-pass membrane protein</topology>
    </subcellularLocation>
</comment>
<dbReference type="InterPro" id="IPR013096">
    <property type="entry name" value="Cupin_2"/>
</dbReference>
<proteinExistence type="predicted"/>
<dbReference type="AlphaFoldDB" id="A0A1I4S728"/>
<evidence type="ECO:0000259" key="7">
    <source>
        <dbReference type="Pfam" id="PF17200"/>
    </source>
</evidence>
<protein>
    <submittedName>
        <fullName evidence="8">Mannose-6-phosphate isomerase, cupin superfamily</fullName>
    </submittedName>
</protein>
<evidence type="ECO:0000256" key="3">
    <source>
        <dbReference type="ARBA" id="ARBA00022692"/>
    </source>
</evidence>
<dbReference type="GO" id="GO:0005886">
    <property type="term" value="C:plasma membrane"/>
    <property type="evidence" value="ECO:0007669"/>
    <property type="project" value="UniProtKB-SubCell"/>
</dbReference>
<dbReference type="InterPro" id="IPR052044">
    <property type="entry name" value="PKS_Associated_Protein"/>
</dbReference>
<keyword evidence="9" id="KW-1185">Reference proteome</keyword>
<dbReference type="GO" id="GO:0016853">
    <property type="term" value="F:isomerase activity"/>
    <property type="evidence" value="ECO:0007669"/>
    <property type="project" value="UniProtKB-KW"/>
</dbReference>
<keyword evidence="2" id="KW-1003">Cell membrane</keyword>
<evidence type="ECO:0000256" key="4">
    <source>
        <dbReference type="ARBA" id="ARBA00022989"/>
    </source>
</evidence>
<keyword evidence="5" id="KW-0472">Membrane</keyword>
<evidence type="ECO:0000256" key="2">
    <source>
        <dbReference type="ARBA" id="ARBA00022475"/>
    </source>
</evidence>
<feature type="domain" description="Cupin type-2" evidence="6">
    <location>
        <begin position="241"/>
        <end position="308"/>
    </location>
</feature>
<dbReference type="Pfam" id="PF17200">
    <property type="entry name" value="sCache_2"/>
    <property type="match status" value="1"/>
</dbReference>
<dbReference type="Gene3D" id="2.60.120.10">
    <property type="entry name" value="Jelly Rolls"/>
    <property type="match status" value="1"/>
</dbReference>
<accession>A0A1I4S728</accession>
<keyword evidence="4" id="KW-1133">Transmembrane helix</keyword>
<evidence type="ECO:0000256" key="5">
    <source>
        <dbReference type="ARBA" id="ARBA00023136"/>
    </source>
</evidence>
<sequence length="322" mass="35894">MYFSSCYSQVLMMKSSKKIVCIFLLTFLLLNIAGCVQSDDQDVNGIDVVGQSDEQNTSVLEDVPGLSSQKEATMSLVSDAVELIDTEGEFAFDEFRKNGSEWFNDDSYIFVWQTDGLRVVYPPDVSGEGKDMSGLVDVNDKAIGSIFIETALSEAGGGWVDYQWTRPGEDAPFLKYTYIMKASIDDQTYLVGSGFYVDDHVYTNSLENIEYFTRFDTISLGNVLHPEMVDRDLGIDYSIAHVILKPGASLESHLMKNPEAHYVLAGEGILYIEDVPFELSEGKLVLVPANSRQHTENTGDVDLEFLAIDQPAWAQENEEMVD</sequence>
<feature type="domain" description="Single Cache" evidence="7">
    <location>
        <begin position="103"/>
        <end position="199"/>
    </location>
</feature>
<keyword evidence="8" id="KW-0413">Isomerase</keyword>
<evidence type="ECO:0000313" key="9">
    <source>
        <dbReference type="Proteomes" id="UP000198535"/>
    </source>
</evidence>
<dbReference type="STRING" id="487685.SAMN04488696_1813"/>
<evidence type="ECO:0000259" key="6">
    <source>
        <dbReference type="Pfam" id="PF07883"/>
    </source>
</evidence>
<evidence type="ECO:0000256" key="1">
    <source>
        <dbReference type="ARBA" id="ARBA00004651"/>
    </source>
</evidence>
<dbReference type="PANTHER" id="PTHR36114:SF1">
    <property type="entry name" value="16.7 KDA PROTEIN IN WHIE LOCUS"/>
    <property type="match status" value="1"/>
</dbReference>
<dbReference type="Pfam" id="PF07883">
    <property type="entry name" value="Cupin_2"/>
    <property type="match status" value="1"/>
</dbReference>
<dbReference type="SUPFAM" id="SSF51182">
    <property type="entry name" value="RmlC-like cupins"/>
    <property type="match status" value="1"/>
</dbReference>
<keyword evidence="3" id="KW-0812">Transmembrane</keyword>
<dbReference type="PANTHER" id="PTHR36114">
    <property type="entry name" value="16.7 KDA PROTEIN IN WHIE LOCUS"/>
    <property type="match status" value="1"/>
</dbReference>
<dbReference type="EMBL" id="FOUJ01000003">
    <property type="protein sequence ID" value="SFM60305.1"/>
    <property type="molecule type" value="Genomic_DNA"/>
</dbReference>
<dbReference type="InterPro" id="IPR011051">
    <property type="entry name" value="RmlC_Cupin_sf"/>
</dbReference>
<reference evidence="9" key="1">
    <citation type="submission" date="2016-10" db="EMBL/GenBank/DDBJ databases">
        <authorList>
            <person name="Varghese N."/>
            <person name="Submissions S."/>
        </authorList>
    </citation>
    <scope>NUCLEOTIDE SEQUENCE [LARGE SCALE GENOMIC DNA]</scope>
    <source>
        <strain evidence="9">Mob M</strain>
    </source>
</reference>
<gene>
    <name evidence="8" type="ORF">SAMN04488696_1813</name>
</gene>
<organism evidence="8 9">
    <name type="scientific">Methanolobus profundi</name>
    <dbReference type="NCBI Taxonomy" id="487685"/>
    <lineage>
        <taxon>Archaea</taxon>
        <taxon>Methanobacteriati</taxon>
        <taxon>Methanobacteriota</taxon>
        <taxon>Stenosarchaea group</taxon>
        <taxon>Methanomicrobia</taxon>
        <taxon>Methanosarcinales</taxon>
        <taxon>Methanosarcinaceae</taxon>
        <taxon>Methanolobus</taxon>
    </lineage>
</organism>
<name>A0A1I4S728_9EURY</name>
<dbReference type="Proteomes" id="UP000198535">
    <property type="component" value="Unassembled WGS sequence"/>
</dbReference>
<dbReference type="InterPro" id="IPR033480">
    <property type="entry name" value="sCache_2"/>
</dbReference>
<evidence type="ECO:0000313" key="8">
    <source>
        <dbReference type="EMBL" id="SFM60305.1"/>
    </source>
</evidence>
<dbReference type="InterPro" id="IPR014710">
    <property type="entry name" value="RmlC-like_jellyroll"/>
</dbReference>